<dbReference type="AlphaFoldDB" id="A0AA88XI79"/>
<dbReference type="PRINTS" id="PR00370">
    <property type="entry name" value="FMOXYGENASE"/>
</dbReference>
<comment type="similarity">
    <text evidence="2 8">Belongs to the FMO family.</text>
</comment>
<keyword evidence="10" id="KW-1185">Reference proteome</keyword>
<evidence type="ECO:0000313" key="9">
    <source>
        <dbReference type="EMBL" id="KAK3086135.1"/>
    </source>
</evidence>
<keyword evidence="5" id="KW-0521">NADP</keyword>
<dbReference type="GO" id="GO:0004499">
    <property type="term" value="F:N,N-dimethylaniline monooxygenase activity"/>
    <property type="evidence" value="ECO:0007669"/>
    <property type="project" value="InterPro"/>
</dbReference>
<dbReference type="Gene3D" id="3.50.50.60">
    <property type="entry name" value="FAD/NAD(P)-binding domain"/>
    <property type="match status" value="2"/>
</dbReference>
<dbReference type="EMBL" id="VSWD01000012">
    <property type="protein sequence ID" value="KAK3086135.1"/>
    <property type="molecule type" value="Genomic_DNA"/>
</dbReference>
<dbReference type="InterPro" id="IPR020946">
    <property type="entry name" value="Flavin_mOase-like"/>
</dbReference>
<keyword evidence="7 8" id="KW-0503">Monooxygenase</keyword>
<dbReference type="PANTHER" id="PTHR23023">
    <property type="entry name" value="DIMETHYLANILINE MONOOXYGENASE"/>
    <property type="match status" value="1"/>
</dbReference>
<evidence type="ECO:0000256" key="2">
    <source>
        <dbReference type="ARBA" id="ARBA00009183"/>
    </source>
</evidence>
<evidence type="ECO:0000256" key="7">
    <source>
        <dbReference type="ARBA" id="ARBA00023033"/>
    </source>
</evidence>
<evidence type="ECO:0000256" key="1">
    <source>
        <dbReference type="ARBA" id="ARBA00001974"/>
    </source>
</evidence>
<evidence type="ECO:0000256" key="3">
    <source>
        <dbReference type="ARBA" id="ARBA00022630"/>
    </source>
</evidence>
<keyword evidence="6 8" id="KW-0560">Oxidoreductase</keyword>
<sequence>MAVKRVAVIGAGAAGLCAVRHLKARPDLFEPVCFELNSRVGGTWIYNDKTGLDEHGIPIQSSMYKNLRTNLPKEVMAFPQFPFKKSLPSFIRHEDVLAYLESYAEHYDLYKHIKFNHMVQNVTPEKKTTPPVVSKNTEDGWKVTYCDVRKQDVSYTEEFAAIFVCNGHYAVPLSPVIDGQDKFRGRVIHSHNYRHSEDFTGQRVVCLGAAASGQDIAIDVAHSAYMVYLSHNKAPLQTFLPQNVEQHSGIQRLTEKSVIFNSGEEREVDVLLLCTGYHFHFPFLSGECQVDTTDERITPLYKHLIHIDFPTMAFVGILKTICPFPLFEMQVKFFVATLDSTFKLPSKEKMLEDTEIDFKMRQEQGLPRRYAHTMGTRQWSYNDELADLANIERIPKVVQNLYDGVHVMRVKDIANYKKINYELIDSETYKELGAET</sequence>
<protein>
    <recommendedName>
        <fullName evidence="8">Flavin-containing monooxygenase</fullName>
        <ecNumber evidence="8">1.-.-.-</ecNumber>
    </recommendedName>
</protein>
<evidence type="ECO:0000256" key="6">
    <source>
        <dbReference type="ARBA" id="ARBA00023002"/>
    </source>
</evidence>
<dbReference type="InterPro" id="IPR036188">
    <property type="entry name" value="FAD/NAD-bd_sf"/>
</dbReference>
<evidence type="ECO:0000256" key="8">
    <source>
        <dbReference type="RuleBase" id="RU361177"/>
    </source>
</evidence>
<dbReference type="InterPro" id="IPR000960">
    <property type="entry name" value="Flavin_mOase"/>
</dbReference>
<dbReference type="GO" id="GO:0050661">
    <property type="term" value="F:NADP binding"/>
    <property type="evidence" value="ECO:0007669"/>
    <property type="project" value="InterPro"/>
</dbReference>
<proteinExistence type="inferred from homology"/>
<name>A0AA88XI79_PINIB</name>
<keyword evidence="4 8" id="KW-0274">FAD</keyword>
<keyword evidence="3 8" id="KW-0285">Flavoprotein</keyword>
<reference evidence="9" key="1">
    <citation type="submission" date="2019-08" db="EMBL/GenBank/DDBJ databases">
        <title>The improved chromosome-level genome for the pearl oyster Pinctada fucata martensii using PacBio sequencing and Hi-C.</title>
        <authorList>
            <person name="Zheng Z."/>
        </authorList>
    </citation>
    <scope>NUCLEOTIDE SEQUENCE</scope>
    <source>
        <strain evidence="9">ZZ-2019</strain>
        <tissue evidence="9">Adductor muscle</tissue>
    </source>
</reference>
<dbReference type="InterPro" id="IPR050346">
    <property type="entry name" value="FMO-like"/>
</dbReference>
<dbReference type="GO" id="GO:0050660">
    <property type="term" value="F:flavin adenine dinucleotide binding"/>
    <property type="evidence" value="ECO:0007669"/>
    <property type="project" value="InterPro"/>
</dbReference>
<evidence type="ECO:0000256" key="5">
    <source>
        <dbReference type="ARBA" id="ARBA00022857"/>
    </source>
</evidence>
<gene>
    <name evidence="9" type="ORF">FSP39_014034</name>
</gene>
<comment type="cofactor">
    <cofactor evidence="1 8">
        <name>FAD</name>
        <dbReference type="ChEBI" id="CHEBI:57692"/>
    </cofactor>
</comment>
<dbReference type="SUPFAM" id="SSF51905">
    <property type="entry name" value="FAD/NAD(P)-binding domain"/>
    <property type="match status" value="2"/>
</dbReference>
<evidence type="ECO:0000313" key="10">
    <source>
        <dbReference type="Proteomes" id="UP001186944"/>
    </source>
</evidence>
<organism evidence="9 10">
    <name type="scientific">Pinctada imbricata</name>
    <name type="common">Atlantic pearl-oyster</name>
    <name type="synonym">Pinctada martensii</name>
    <dbReference type="NCBI Taxonomy" id="66713"/>
    <lineage>
        <taxon>Eukaryota</taxon>
        <taxon>Metazoa</taxon>
        <taxon>Spiralia</taxon>
        <taxon>Lophotrochozoa</taxon>
        <taxon>Mollusca</taxon>
        <taxon>Bivalvia</taxon>
        <taxon>Autobranchia</taxon>
        <taxon>Pteriomorphia</taxon>
        <taxon>Pterioida</taxon>
        <taxon>Pterioidea</taxon>
        <taxon>Pteriidae</taxon>
        <taxon>Pinctada</taxon>
    </lineage>
</organism>
<comment type="caution">
    <text evidence="9">The sequence shown here is derived from an EMBL/GenBank/DDBJ whole genome shotgun (WGS) entry which is preliminary data.</text>
</comment>
<dbReference type="EC" id="1.-.-.-" evidence="8"/>
<dbReference type="FunFam" id="3.50.50.60:FF:000138">
    <property type="entry name" value="Flavin-containing monooxygenase"/>
    <property type="match status" value="1"/>
</dbReference>
<dbReference type="PIRSF" id="PIRSF000332">
    <property type="entry name" value="FMO"/>
    <property type="match status" value="1"/>
</dbReference>
<dbReference type="Proteomes" id="UP001186944">
    <property type="component" value="Unassembled WGS sequence"/>
</dbReference>
<accession>A0AA88XI79</accession>
<evidence type="ECO:0000256" key="4">
    <source>
        <dbReference type="ARBA" id="ARBA00022827"/>
    </source>
</evidence>
<dbReference type="Pfam" id="PF00743">
    <property type="entry name" value="FMO-like"/>
    <property type="match status" value="2"/>
</dbReference>